<dbReference type="GO" id="GO:0005524">
    <property type="term" value="F:ATP binding"/>
    <property type="evidence" value="ECO:0007669"/>
    <property type="project" value="InterPro"/>
</dbReference>
<dbReference type="AlphaFoldDB" id="A0A8J5HYQ5"/>
<reference evidence="2 3" key="1">
    <citation type="submission" date="2020-08" db="EMBL/GenBank/DDBJ databases">
        <title>Plant Genome Project.</title>
        <authorList>
            <person name="Zhang R.-G."/>
        </authorList>
    </citation>
    <scope>NUCLEOTIDE SEQUENCE [LARGE SCALE GENOMIC DNA]</scope>
    <source>
        <tissue evidence="2">Rhizome</tissue>
    </source>
</reference>
<dbReference type="InterPro" id="IPR020588">
    <property type="entry name" value="RecA_ATP-bd"/>
</dbReference>
<organism evidence="2 3">
    <name type="scientific">Zingiber officinale</name>
    <name type="common">Ginger</name>
    <name type="synonym">Amomum zingiber</name>
    <dbReference type="NCBI Taxonomy" id="94328"/>
    <lineage>
        <taxon>Eukaryota</taxon>
        <taxon>Viridiplantae</taxon>
        <taxon>Streptophyta</taxon>
        <taxon>Embryophyta</taxon>
        <taxon>Tracheophyta</taxon>
        <taxon>Spermatophyta</taxon>
        <taxon>Magnoliopsida</taxon>
        <taxon>Liliopsida</taxon>
        <taxon>Zingiberales</taxon>
        <taxon>Zingiberaceae</taxon>
        <taxon>Zingiber</taxon>
    </lineage>
</organism>
<proteinExistence type="predicted"/>
<feature type="domain" description="RecA family profile 1" evidence="1">
    <location>
        <begin position="27"/>
        <end position="172"/>
    </location>
</feature>
<dbReference type="GO" id="GO:0033063">
    <property type="term" value="C:Rad51B-Rad51C-Rad51D-XRCC2 complex"/>
    <property type="evidence" value="ECO:0007669"/>
    <property type="project" value="InterPro"/>
</dbReference>
<comment type="caution">
    <text evidence="2">The sequence shown here is derived from an EMBL/GenBank/DDBJ whole genome shotgun (WGS) entry which is preliminary data.</text>
</comment>
<dbReference type="CDD" id="cd19490">
    <property type="entry name" value="XRCC2"/>
    <property type="match status" value="1"/>
</dbReference>
<dbReference type="PANTHER" id="PTHR46644">
    <property type="entry name" value="DNA REPAIR PROTEIN XRCC2"/>
    <property type="match status" value="1"/>
</dbReference>
<dbReference type="EMBL" id="JACMSC010000005">
    <property type="protein sequence ID" value="KAG6522906.1"/>
    <property type="molecule type" value="Genomic_DNA"/>
</dbReference>
<dbReference type="PANTHER" id="PTHR46644:SF2">
    <property type="entry name" value="DNA REPAIR PROTEIN XRCC2"/>
    <property type="match status" value="1"/>
</dbReference>
<dbReference type="GO" id="GO:0140664">
    <property type="term" value="F:ATP-dependent DNA damage sensor activity"/>
    <property type="evidence" value="ECO:0007669"/>
    <property type="project" value="InterPro"/>
</dbReference>
<dbReference type="Gene3D" id="3.40.50.300">
    <property type="entry name" value="P-loop containing nucleotide triphosphate hydrolases"/>
    <property type="match status" value="1"/>
</dbReference>
<evidence type="ECO:0000313" key="2">
    <source>
        <dbReference type="EMBL" id="KAG6522906.1"/>
    </source>
</evidence>
<dbReference type="GO" id="GO:0003677">
    <property type="term" value="F:DNA binding"/>
    <property type="evidence" value="ECO:0007669"/>
    <property type="project" value="InterPro"/>
</dbReference>
<protein>
    <recommendedName>
        <fullName evidence="1">RecA family profile 1 domain-containing protein</fullName>
    </recommendedName>
</protein>
<evidence type="ECO:0000259" key="1">
    <source>
        <dbReference type="PROSITE" id="PS50162"/>
    </source>
</evidence>
<keyword evidence="3" id="KW-1185">Reference proteome</keyword>
<dbReference type="InterPro" id="IPR030547">
    <property type="entry name" value="XRCC2"/>
</dbReference>
<accession>A0A8J5HYQ5</accession>
<dbReference type="InterPro" id="IPR027417">
    <property type="entry name" value="P-loop_NTPase"/>
</dbReference>
<name>A0A8J5HYQ5_ZINOF</name>
<dbReference type="Proteomes" id="UP000734854">
    <property type="component" value="Unassembled WGS sequence"/>
</dbReference>
<dbReference type="GO" id="GO:0005657">
    <property type="term" value="C:replication fork"/>
    <property type="evidence" value="ECO:0007669"/>
    <property type="project" value="InterPro"/>
</dbReference>
<sequence>MNPRGINDEAEDPRAWIHGDESAKTMLARLLIERSLLLLPPLHRLPLRVGNVVEITGPSSSAKSQVLLQAAVHCILPKEWKGIRFGGLERIVIYFDLDCRFDVRRLTQILKFRILGVLGSINGSNRAHQEGFQEYHGEASIMNSVYDELIVACMKRFLYIRCYDSYEFLAALKASPLLQRLICIAYCSLTMHSRAQVESGVLGVGIHFLLIDRLRDLDGDHNGYYELGDTIQIEFRIGAFYWIDRSIQPSNSLDYKSFLLFGSKLYLFSRGTMSFQHLVETIVQEIRKFLEVQPVLVLVSKASIFGAGTSIDAQRDIEMCTSSRDTDKVLYREYMPSAWQAFVTHRINLQLSDKYTNDKKGGTSPIYTSEWVQPPLNIKDQFAVADVKFLYGKLAFWCKRDLNRAYTYPFPGFYTHARESFKCFNLWCNDPLTVKPDISQPQAVLYSQRCLPPPQSFL</sequence>
<gene>
    <name evidence="2" type="ORF">ZIOFF_020062</name>
</gene>
<evidence type="ECO:0000313" key="3">
    <source>
        <dbReference type="Proteomes" id="UP000734854"/>
    </source>
</evidence>
<dbReference type="PROSITE" id="PS50162">
    <property type="entry name" value="RECA_2"/>
    <property type="match status" value="1"/>
</dbReference>
<dbReference type="GO" id="GO:0000724">
    <property type="term" value="P:double-strand break repair via homologous recombination"/>
    <property type="evidence" value="ECO:0007669"/>
    <property type="project" value="InterPro"/>
</dbReference>
<dbReference type="SUPFAM" id="SSF52540">
    <property type="entry name" value="P-loop containing nucleoside triphosphate hydrolases"/>
    <property type="match status" value="1"/>
</dbReference>